<evidence type="ECO:0000259" key="13">
    <source>
        <dbReference type="PROSITE" id="PS50885"/>
    </source>
</evidence>
<dbReference type="SMART" id="SM00388">
    <property type="entry name" value="HisKA"/>
    <property type="match status" value="1"/>
</dbReference>
<name>V5BF18_9GAMM</name>
<dbReference type="GO" id="GO:0016020">
    <property type="term" value="C:membrane"/>
    <property type="evidence" value="ECO:0007669"/>
    <property type="project" value="UniProtKB-SubCell"/>
</dbReference>
<keyword evidence="15" id="KW-1185">Reference proteome</keyword>
<accession>V5BF18</accession>
<evidence type="ECO:0000256" key="4">
    <source>
        <dbReference type="ARBA" id="ARBA00022553"/>
    </source>
</evidence>
<dbReference type="InterPro" id="IPR003594">
    <property type="entry name" value="HATPase_dom"/>
</dbReference>
<feature type="transmembrane region" description="Helical" evidence="11">
    <location>
        <begin position="6"/>
        <end position="32"/>
    </location>
</feature>
<keyword evidence="11" id="KW-0472">Membrane</keyword>
<dbReference type="PANTHER" id="PTHR43065">
    <property type="entry name" value="SENSOR HISTIDINE KINASE"/>
    <property type="match status" value="1"/>
</dbReference>
<evidence type="ECO:0000256" key="3">
    <source>
        <dbReference type="ARBA" id="ARBA00012438"/>
    </source>
</evidence>
<dbReference type="CDD" id="cd00082">
    <property type="entry name" value="HisKA"/>
    <property type="match status" value="1"/>
</dbReference>
<dbReference type="GO" id="GO:0005524">
    <property type="term" value="F:ATP binding"/>
    <property type="evidence" value="ECO:0007669"/>
    <property type="project" value="UniProtKB-KW"/>
</dbReference>
<keyword evidence="11" id="KW-0812">Transmembrane</keyword>
<dbReference type="RefSeq" id="WP_023495048.1">
    <property type="nucleotide sequence ID" value="NZ_AYLO01000082.1"/>
</dbReference>
<evidence type="ECO:0000256" key="11">
    <source>
        <dbReference type="SAM" id="Phobius"/>
    </source>
</evidence>
<evidence type="ECO:0000313" key="15">
    <source>
        <dbReference type="Proteomes" id="UP000017842"/>
    </source>
</evidence>
<dbReference type="EC" id="2.7.13.3" evidence="3"/>
<dbReference type="InterPro" id="IPR005467">
    <property type="entry name" value="His_kinase_dom"/>
</dbReference>
<feature type="domain" description="HAMP" evidence="13">
    <location>
        <begin position="176"/>
        <end position="227"/>
    </location>
</feature>
<dbReference type="eggNOG" id="COG4191">
    <property type="taxonomic scope" value="Bacteria"/>
</dbReference>
<gene>
    <name evidence="14" type="ORF">MGMO_85c00150</name>
</gene>
<keyword evidence="8" id="KW-0067">ATP-binding</keyword>
<feature type="domain" description="Histidine kinase" evidence="12">
    <location>
        <begin position="269"/>
        <end position="474"/>
    </location>
</feature>
<keyword evidence="4" id="KW-0597">Phosphoprotein</keyword>
<evidence type="ECO:0000256" key="7">
    <source>
        <dbReference type="ARBA" id="ARBA00022777"/>
    </source>
</evidence>
<dbReference type="PRINTS" id="PR00344">
    <property type="entry name" value="BCTRLSENSOR"/>
</dbReference>
<dbReference type="PROSITE" id="PS50885">
    <property type="entry name" value="HAMP"/>
    <property type="match status" value="1"/>
</dbReference>
<evidence type="ECO:0000256" key="2">
    <source>
        <dbReference type="ARBA" id="ARBA00004370"/>
    </source>
</evidence>
<evidence type="ECO:0000256" key="1">
    <source>
        <dbReference type="ARBA" id="ARBA00000085"/>
    </source>
</evidence>
<keyword evidence="9" id="KW-0902">Two-component regulatory system</keyword>
<comment type="subcellular location">
    <subcellularLocation>
        <location evidence="2">Membrane</location>
    </subcellularLocation>
</comment>
<dbReference type="Gene3D" id="3.30.565.10">
    <property type="entry name" value="Histidine kinase-like ATPase, C-terminal domain"/>
    <property type="match status" value="1"/>
</dbReference>
<dbReference type="SMART" id="SM00387">
    <property type="entry name" value="HATPase_c"/>
    <property type="match status" value="1"/>
</dbReference>
<dbReference type="InterPro" id="IPR003660">
    <property type="entry name" value="HAMP_dom"/>
</dbReference>
<dbReference type="SUPFAM" id="SSF47384">
    <property type="entry name" value="Homodimeric domain of signal transducing histidine kinase"/>
    <property type="match status" value="1"/>
</dbReference>
<evidence type="ECO:0000256" key="6">
    <source>
        <dbReference type="ARBA" id="ARBA00022741"/>
    </source>
</evidence>
<dbReference type="InterPro" id="IPR003661">
    <property type="entry name" value="HisK_dim/P_dom"/>
</dbReference>
<evidence type="ECO:0000256" key="9">
    <source>
        <dbReference type="ARBA" id="ARBA00023012"/>
    </source>
</evidence>
<evidence type="ECO:0000256" key="10">
    <source>
        <dbReference type="SAM" id="Coils"/>
    </source>
</evidence>
<keyword evidence="6" id="KW-0547">Nucleotide-binding</keyword>
<dbReference type="SUPFAM" id="SSF55874">
    <property type="entry name" value="ATPase domain of HSP90 chaperone/DNA topoisomerase II/histidine kinase"/>
    <property type="match status" value="1"/>
</dbReference>
<evidence type="ECO:0000313" key="14">
    <source>
        <dbReference type="EMBL" id="ESS71890.1"/>
    </source>
</evidence>
<sequence>MHKILYRPIIVISLVLGMLVMVELLALGSITWRNLSRIDKIKQDISQGHELEQLVLDLLKDPVLISGEKINPSLENTELHKKITHFFANRDIGENGTEALLDEIKPFLLNIEQGKRQDISQVLSVSQKIFNLQRSNEEKLLTQVYEDSRLELNFAVVIPIAVLLPAFLLGIRFFRRQILSPLNSLEQLLKRLTDGEMQPIEDRKDPLMQPLFSSYNRLIRRLAELEEEHVSHTQTLEREIRQATHALLEQSHTLARSERLAAVGELAASAAHELRNPLAGIQAALENMCGECTDPNITERLPLVSTEIKRLTNRLNDLLAYSKQQPETAKVINISKLVADLLTLLKYQVHENIKLIYSIPPNLQSLLPETEFRQALLNLLLNSAQELGKQGGTINLTINKQADSLKVEVYDSGQGFPENLLEQGVRPFASYREHGTGLGLSMVLRFARSLGGQLSLKNDSQGHACATLILPAGV</sequence>
<dbReference type="PROSITE" id="PS50109">
    <property type="entry name" value="HIS_KIN"/>
    <property type="match status" value="1"/>
</dbReference>
<evidence type="ECO:0000259" key="12">
    <source>
        <dbReference type="PROSITE" id="PS50109"/>
    </source>
</evidence>
<dbReference type="Pfam" id="PF00512">
    <property type="entry name" value="HisKA"/>
    <property type="match status" value="1"/>
</dbReference>
<dbReference type="Pfam" id="PF02518">
    <property type="entry name" value="HATPase_c"/>
    <property type="match status" value="1"/>
</dbReference>
<keyword evidence="11" id="KW-1133">Transmembrane helix</keyword>
<reference evidence="14 15" key="1">
    <citation type="journal article" date="2013" name="Genome Announc.">
        <title>Draft Genome Sequence of the Methanotrophic Gammaproteobacterium Methyloglobulus morosus DSM 22980 Strain KoM1.</title>
        <authorList>
            <person name="Poehlein A."/>
            <person name="Deutzmann J.S."/>
            <person name="Daniel R."/>
            <person name="Simeonova D.D."/>
        </authorList>
    </citation>
    <scope>NUCLEOTIDE SEQUENCE [LARGE SCALE GENOMIC DNA]</scope>
    <source>
        <strain evidence="14 15">KoM1</strain>
    </source>
</reference>
<proteinExistence type="predicted"/>
<comment type="catalytic activity">
    <reaction evidence="1">
        <text>ATP + protein L-histidine = ADP + protein N-phospho-L-histidine.</text>
        <dbReference type="EC" id="2.7.13.3"/>
    </reaction>
</comment>
<dbReference type="OrthoDB" id="1931120at2"/>
<feature type="coiled-coil region" evidence="10">
    <location>
        <begin position="215"/>
        <end position="242"/>
    </location>
</feature>
<dbReference type="InterPro" id="IPR036097">
    <property type="entry name" value="HisK_dim/P_sf"/>
</dbReference>
<keyword evidence="10" id="KW-0175">Coiled coil</keyword>
<dbReference type="Proteomes" id="UP000017842">
    <property type="component" value="Unassembled WGS sequence"/>
</dbReference>
<protein>
    <recommendedName>
        <fullName evidence="3">histidine kinase</fullName>
        <ecNumber evidence="3">2.7.13.3</ecNumber>
    </recommendedName>
</protein>
<dbReference type="EMBL" id="AYLO01000082">
    <property type="protein sequence ID" value="ESS71890.1"/>
    <property type="molecule type" value="Genomic_DNA"/>
</dbReference>
<evidence type="ECO:0000256" key="5">
    <source>
        <dbReference type="ARBA" id="ARBA00022679"/>
    </source>
</evidence>
<comment type="caution">
    <text evidence="14">The sequence shown here is derived from an EMBL/GenBank/DDBJ whole genome shotgun (WGS) entry which is preliminary data.</text>
</comment>
<dbReference type="InterPro" id="IPR004358">
    <property type="entry name" value="Sig_transdc_His_kin-like_C"/>
</dbReference>
<organism evidence="14 15">
    <name type="scientific">Methyloglobulus morosus KoM1</name>
    <dbReference type="NCBI Taxonomy" id="1116472"/>
    <lineage>
        <taxon>Bacteria</taxon>
        <taxon>Pseudomonadati</taxon>
        <taxon>Pseudomonadota</taxon>
        <taxon>Gammaproteobacteria</taxon>
        <taxon>Methylococcales</taxon>
        <taxon>Methylococcaceae</taxon>
        <taxon>Methyloglobulus</taxon>
    </lineage>
</organism>
<dbReference type="AlphaFoldDB" id="V5BF18"/>
<dbReference type="Gene3D" id="1.10.287.130">
    <property type="match status" value="1"/>
</dbReference>
<dbReference type="InterPro" id="IPR036890">
    <property type="entry name" value="HATPase_C_sf"/>
</dbReference>
<dbReference type="PANTHER" id="PTHR43065:SF10">
    <property type="entry name" value="PEROXIDE STRESS-ACTIVATED HISTIDINE KINASE MAK3"/>
    <property type="match status" value="1"/>
</dbReference>
<evidence type="ECO:0000256" key="8">
    <source>
        <dbReference type="ARBA" id="ARBA00022840"/>
    </source>
</evidence>
<keyword evidence="5" id="KW-0808">Transferase</keyword>
<dbReference type="GO" id="GO:0000155">
    <property type="term" value="F:phosphorelay sensor kinase activity"/>
    <property type="evidence" value="ECO:0007669"/>
    <property type="project" value="InterPro"/>
</dbReference>
<feature type="transmembrane region" description="Helical" evidence="11">
    <location>
        <begin position="152"/>
        <end position="174"/>
    </location>
</feature>
<keyword evidence="7 14" id="KW-0418">Kinase</keyword>
<dbReference type="STRING" id="1116472.MGMO_85c00150"/>